<evidence type="ECO:0000313" key="2">
    <source>
        <dbReference type="EMBL" id="CAF3523003.1"/>
    </source>
</evidence>
<dbReference type="Proteomes" id="UP000682733">
    <property type="component" value="Unassembled WGS sequence"/>
</dbReference>
<accession>A0A8S2CRH9</accession>
<dbReference type="EMBL" id="CAJOBA010000321">
    <property type="protein sequence ID" value="CAF3523003.1"/>
    <property type="molecule type" value="Genomic_DNA"/>
</dbReference>
<evidence type="ECO:0000313" key="3">
    <source>
        <dbReference type="Proteomes" id="UP000677228"/>
    </source>
</evidence>
<protein>
    <submittedName>
        <fullName evidence="1">Uncharacterized protein</fullName>
    </submittedName>
</protein>
<dbReference type="SUPFAM" id="SSF50978">
    <property type="entry name" value="WD40 repeat-like"/>
    <property type="match status" value="1"/>
</dbReference>
<reference evidence="1" key="1">
    <citation type="submission" date="2021-02" db="EMBL/GenBank/DDBJ databases">
        <authorList>
            <person name="Nowell W R."/>
        </authorList>
    </citation>
    <scope>NUCLEOTIDE SEQUENCE</scope>
</reference>
<gene>
    <name evidence="1" type="ORF">OVA965_LOCUS1673</name>
    <name evidence="2" type="ORF">TMI583_LOCUS1673</name>
</gene>
<comment type="caution">
    <text evidence="1">The sequence shown here is derived from an EMBL/GenBank/DDBJ whole genome shotgun (WGS) entry which is preliminary data.</text>
</comment>
<proteinExistence type="predicted"/>
<name>A0A8S2CRH9_9BILA</name>
<dbReference type="AlphaFoldDB" id="A0A8S2CRH9"/>
<organism evidence="1 3">
    <name type="scientific">Didymodactylos carnosus</name>
    <dbReference type="NCBI Taxonomy" id="1234261"/>
    <lineage>
        <taxon>Eukaryota</taxon>
        <taxon>Metazoa</taxon>
        <taxon>Spiralia</taxon>
        <taxon>Gnathifera</taxon>
        <taxon>Rotifera</taxon>
        <taxon>Eurotatoria</taxon>
        <taxon>Bdelloidea</taxon>
        <taxon>Philodinida</taxon>
        <taxon>Philodinidae</taxon>
        <taxon>Didymodactylos</taxon>
    </lineage>
</organism>
<dbReference type="Proteomes" id="UP000677228">
    <property type="component" value="Unassembled WGS sequence"/>
</dbReference>
<sequence length="457" mass="53350">MALSSLIGKCQCINEKCFEEQYAICPHCHLWLCLKHACNHQELVKIYAHELSDQTNQLVKVFDTLTVEQIYGDCQQKLDTWKNHMITIINTKYQEASKTLFDFNIQLLVEFNQFKQNSLSELQNQIAVPLCDMLTKQTQIHPRLLDNINVKLTKIQNEVNRIKQLMLLQIDCDKVQINGNIEILKDNLDAYLVQIPIFDIEQLNKPPTKKFALKSNYIAAAASDRFILAYDHPSLVLFNSDTELNRVKLNNNEAEVYDICWSETLCAFLILSLRSLYMYDPLSSGLKQIEQIKLAEGENIWSITAYQNDLFISYLSGDYIIECRSLPSWKILKRWKKHDICDKDDVYIHCIRTNDIYLGMTIKQGNKTWKFGIFDHQMTKIRQLQIDKQIDHINTCMLTPISNQKWLTINSSLKKISFIDESTNQIKQINKNVNIGFYFGKQLFVLRTTDGLEFYEL</sequence>
<evidence type="ECO:0000313" key="1">
    <source>
        <dbReference type="EMBL" id="CAF0745068.1"/>
    </source>
</evidence>
<dbReference type="EMBL" id="CAJNOK010000321">
    <property type="protein sequence ID" value="CAF0745068.1"/>
    <property type="molecule type" value="Genomic_DNA"/>
</dbReference>
<dbReference type="InterPro" id="IPR036322">
    <property type="entry name" value="WD40_repeat_dom_sf"/>
</dbReference>